<dbReference type="EMBL" id="VSRR010146588">
    <property type="protein sequence ID" value="MPD05551.1"/>
    <property type="molecule type" value="Genomic_DNA"/>
</dbReference>
<keyword evidence="2" id="KW-1185">Reference proteome</keyword>
<reference evidence="1 2" key="1">
    <citation type="submission" date="2019-05" db="EMBL/GenBank/DDBJ databases">
        <title>Another draft genome of Portunus trituberculatus and its Hox gene families provides insights of decapod evolution.</title>
        <authorList>
            <person name="Jeong J.-H."/>
            <person name="Song I."/>
            <person name="Kim S."/>
            <person name="Choi T."/>
            <person name="Kim D."/>
            <person name="Ryu S."/>
            <person name="Kim W."/>
        </authorList>
    </citation>
    <scope>NUCLEOTIDE SEQUENCE [LARGE SCALE GENOMIC DNA]</scope>
    <source>
        <tissue evidence="1">Muscle</tissue>
    </source>
</reference>
<dbReference type="Proteomes" id="UP000324222">
    <property type="component" value="Unassembled WGS sequence"/>
</dbReference>
<proteinExistence type="predicted"/>
<protein>
    <submittedName>
        <fullName evidence="1">Uncharacterized protein</fullName>
    </submittedName>
</protein>
<evidence type="ECO:0000313" key="2">
    <source>
        <dbReference type="Proteomes" id="UP000324222"/>
    </source>
</evidence>
<dbReference type="AlphaFoldDB" id="A0A5B7K985"/>
<name>A0A5B7K985_PORTR</name>
<evidence type="ECO:0000313" key="1">
    <source>
        <dbReference type="EMBL" id="MPD05551.1"/>
    </source>
</evidence>
<organism evidence="1 2">
    <name type="scientific">Portunus trituberculatus</name>
    <name type="common">Swimming crab</name>
    <name type="synonym">Neptunus trituberculatus</name>
    <dbReference type="NCBI Taxonomy" id="210409"/>
    <lineage>
        <taxon>Eukaryota</taxon>
        <taxon>Metazoa</taxon>
        <taxon>Ecdysozoa</taxon>
        <taxon>Arthropoda</taxon>
        <taxon>Crustacea</taxon>
        <taxon>Multicrustacea</taxon>
        <taxon>Malacostraca</taxon>
        <taxon>Eumalacostraca</taxon>
        <taxon>Eucarida</taxon>
        <taxon>Decapoda</taxon>
        <taxon>Pleocyemata</taxon>
        <taxon>Brachyura</taxon>
        <taxon>Eubrachyura</taxon>
        <taxon>Portunoidea</taxon>
        <taxon>Portunidae</taxon>
        <taxon>Portuninae</taxon>
        <taxon>Portunus</taxon>
    </lineage>
</organism>
<comment type="caution">
    <text evidence="1">The sequence shown here is derived from an EMBL/GenBank/DDBJ whole genome shotgun (WGS) entry which is preliminary data.</text>
</comment>
<sequence>MRQGECGVEEGDASAPRDLKALVRTEGAGQRATYLSPEIVLERHEVCASGRC</sequence>
<accession>A0A5B7K985</accession>
<gene>
    <name evidence="1" type="ORF">E2C01_101300</name>
</gene>